<dbReference type="Proteomes" id="UP000676079">
    <property type="component" value="Plasmid unnamed4"/>
</dbReference>
<keyword evidence="3" id="KW-1185">Reference proteome</keyword>
<evidence type="ECO:0000313" key="2">
    <source>
        <dbReference type="EMBL" id="QUX26556.1"/>
    </source>
</evidence>
<accession>A0A975KV19</accession>
<protein>
    <submittedName>
        <fullName evidence="2">Uncharacterized protein</fullName>
    </submittedName>
</protein>
<dbReference type="EMBL" id="CP074136">
    <property type="protein sequence ID" value="QUX26556.1"/>
    <property type="molecule type" value="Genomic_DNA"/>
</dbReference>
<gene>
    <name evidence="2" type="ORF">KGD84_33190</name>
</gene>
<dbReference type="RefSeq" id="WP_220565982.1">
    <property type="nucleotide sequence ID" value="NZ_CP074136.1"/>
</dbReference>
<organism evidence="2 3">
    <name type="scientific">Nocardiopsis changdeensis</name>
    <dbReference type="NCBI Taxonomy" id="2831969"/>
    <lineage>
        <taxon>Bacteria</taxon>
        <taxon>Bacillati</taxon>
        <taxon>Actinomycetota</taxon>
        <taxon>Actinomycetes</taxon>
        <taxon>Streptosporangiales</taxon>
        <taxon>Nocardiopsidaceae</taxon>
        <taxon>Nocardiopsis</taxon>
    </lineage>
</organism>
<name>A0A975KV19_9ACTN</name>
<feature type="region of interest" description="Disordered" evidence="1">
    <location>
        <begin position="30"/>
        <end position="49"/>
    </location>
</feature>
<evidence type="ECO:0000313" key="3">
    <source>
        <dbReference type="Proteomes" id="UP000676079"/>
    </source>
</evidence>
<keyword evidence="2" id="KW-0614">Plasmid</keyword>
<sequence>MDHRKEAPRTSAEDVAELLAAMFAEYPMSDGPKTTIALTGPDGKTHKAEADPEQLGWLGNQIQAGHADADRSHYDHPDHGVCAHCGQHEDAVQI</sequence>
<geneLocation type="plasmid" evidence="2 3">
    <name>unnamed4</name>
</geneLocation>
<proteinExistence type="predicted"/>
<evidence type="ECO:0000256" key="1">
    <source>
        <dbReference type="SAM" id="MobiDB-lite"/>
    </source>
</evidence>
<reference evidence="3" key="1">
    <citation type="submission" date="2021-05" db="EMBL/GenBank/DDBJ databases">
        <title>Direct Submission.</title>
        <authorList>
            <person name="Li K."/>
            <person name="Gao J."/>
        </authorList>
    </citation>
    <scope>NUCLEOTIDE SEQUENCE [LARGE SCALE GENOMIC DNA]</scope>
    <source>
        <strain evidence="3">Mg02</strain>
        <plasmid evidence="3">unnamed4</plasmid>
    </source>
</reference>